<dbReference type="EMBL" id="JADCNL010000012">
    <property type="protein sequence ID" value="KAG0458510.1"/>
    <property type="molecule type" value="Genomic_DNA"/>
</dbReference>
<dbReference type="CDD" id="cd04301">
    <property type="entry name" value="NAT_SF"/>
    <property type="match status" value="1"/>
</dbReference>
<evidence type="ECO:0000259" key="4">
    <source>
        <dbReference type="PROSITE" id="PS51186"/>
    </source>
</evidence>
<dbReference type="FunFam" id="3.40.630.30:FF:000084">
    <property type="entry name" value="Probable N-acetyltransferase HLS1-like"/>
    <property type="match status" value="1"/>
</dbReference>
<evidence type="ECO:0000313" key="5">
    <source>
        <dbReference type="EMBL" id="KAG0458510.1"/>
    </source>
</evidence>
<dbReference type="InterPro" id="IPR052810">
    <property type="entry name" value="Plant_NAT"/>
</dbReference>
<dbReference type="PANTHER" id="PTHR47370">
    <property type="entry name" value="ACYL-COA N-ACYLTRANSFERASES (NAT) SUPERFAMILY PROTEIN"/>
    <property type="match status" value="1"/>
</dbReference>
<comment type="caution">
    <text evidence="5">The sequence shown here is derived from an EMBL/GenBank/DDBJ whole genome shotgun (WGS) entry which is preliminary data.</text>
</comment>
<dbReference type="SUPFAM" id="SSF55729">
    <property type="entry name" value="Acyl-CoA N-acyltransferases (Nat)"/>
    <property type="match status" value="1"/>
</dbReference>
<dbReference type="OrthoDB" id="783490at2759"/>
<dbReference type="InterPro" id="IPR016181">
    <property type="entry name" value="Acyl_CoA_acyltransferase"/>
</dbReference>
<protein>
    <recommendedName>
        <fullName evidence="4">N-acetyltransferase domain-containing protein</fullName>
    </recommendedName>
</protein>
<name>A0A835PQS7_VANPL</name>
<dbReference type="InterPro" id="IPR000182">
    <property type="entry name" value="GNAT_dom"/>
</dbReference>
<comment type="similarity">
    <text evidence="1">Belongs to the acetyltransferase family.</text>
</comment>
<dbReference type="Pfam" id="PF00583">
    <property type="entry name" value="Acetyltransf_1"/>
    <property type="match status" value="1"/>
</dbReference>
<gene>
    <name evidence="5" type="ORF">HPP92_023667</name>
</gene>
<dbReference type="PROSITE" id="PS51186">
    <property type="entry name" value="GNAT"/>
    <property type="match status" value="1"/>
</dbReference>
<feature type="domain" description="N-acetyltransferase" evidence="4">
    <location>
        <begin position="11"/>
        <end position="190"/>
    </location>
</feature>
<organism evidence="5 6">
    <name type="scientific">Vanilla planifolia</name>
    <name type="common">Vanilla</name>
    <dbReference type="NCBI Taxonomy" id="51239"/>
    <lineage>
        <taxon>Eukaryota</taxon>
        <taxon>Viridiplantae</taxon>
        <taxon>Streptophyta</taxon>
        <taxon>Embryophyta</taxon>
        <taxon>Tracheophyta</taxon>
        <taxon>Spermatophyta</taxon>
        <taxon>Magnoliopsida</taxon>
        <taxon>Liliopsida</taxon>
        <taxon>Asparagales</taxon>
        <taxon>Orchidaceae</taxon>
        <taxon>Vanilloideae</taxon>
        <taxon>Vanilleae</taxon>
        <taxon>Vanilla</taxon>
    </lineage>
</organism>
<evidence type="ECO:0000313" key="6">
    <source>
        <dbReference type="Proteomes" id="UP000636800"/>
    </source>
</evidence>
<dbReference type="PANTHER" id="PTHR47370:SF10">
    <property type="entry name" value="N-ACETYLTRANSFERASE HLS1-RELATED"/>
    <property type="match status" value="1"/>
</dbReference>
<reference evidence="5 6" key="1">
    <citation type="journal article" date="2020" name="Nat. Food">
        <title>A phased Vanilla planifolia genome enables genetic improvement of flavour and production.</title>
        <authorList>
            <person name="Hasing T."/>
            <person name="Tang H."/>
            <person name="Brym M."/>
            <person name="Khazi F."/>
            <person name="Huang T."/>
            <person name="Chambers A.H."/>
        </authorList>
    </citation>
    <scope>NUCLEOTIDE SEQUENCE [LARGE SCALE GENOMIC DNA]</scope>
    <source>
        <tissue evidence="5">Leaf</tissue>
    </source>
</reference>
<dbReference type="GO" id="GO:0016747">
    <property type="term" value="F:acyltransferase activity, transferring groups other than amino-acyl groups"/>
    <property type="evidence" value="ECO:0007669"/>
    <property type="project" value="InterPro"/>
</dbReference>
<keyword evidence="6" id="KW-1185">Reference proteome</keyword>
<evidence type="ECO:0000256" key="2">
    <source>
        <dbReference type="ARBA" id="ARBA00022679"/>
    </source>
</evidence>
<keyword evidence="2" id="KW-0808">Transferase</keyword>
<keyword evidence="3" id="KW-0012">Acyltransferase</keyword>
<accession>A0A835PQS7</accession>
<dbReference type="Gene3D" id="3.40.630.30">
    <property type="match status" value="1"/>
</dbReference>
<proteinExistence type="inferred from homology"/>
<sequence length="422" mass="46357">MKVEMLKKVEVVVREYQAEKDLSGAEAVDRMCDVGASGTVSLFTDLLGDPVCRVRHSPAFLMLVAETTGPNKEIVGLIRGCIKTITCGKKNPRVSAASTATAAANPIYTKAAYILGLRVSPFHRRMGIGLKLVQRMEDWFRSNGAEYAYMATDKDNEASLRLFTGRCGYVKFRNPTILVQPVFAHRQPIGRRTAVIRLSPTDSETFYRRRFSTTEFFPRDIDAILHNPLSLGTFLALPVSSASAWTGSIDSFLANSPESWAVLSVWDSKSLFRLEIRNAPLLWRGLAWTTRAVDRAVPWLRIPPFPTSSGPSVGTSSTASEVRDPPRLLFFEPCADTGITWRAPVDAASWSPRFPPASLCYRGSHTGGGSPSRRTCGASNAWTRNTAMVPSEIGPVRRLGPPFSSIPAKFESDLLNVGPILF</sequence>
<evidence type="ECO:0000256" key="1">
    <source>
        <dbReference type="ARBA" id="ARBA00008694"/>
    </source>
</evidence>
<evidence type="ECO:0000256" key="3">
    <source>
        <dbReference type="ARBA" id="ARBA00023315"/>
    </source>
</evidence>
<dbReference type="AlphaFoldDB" id="A0A835PQS7"/>
<dbReference type="Proteomes" id="UP000636800">
    <property type="component" value="Chromosome 12"/>
</dbReference>